<dbReference type="Proteomes" id="UP000675968">
    <property type="component" value="Unassembled WGS sequence"/>
</dbReference>
<dbReference type="EC" id="1.2.7.1" evidence="1"/>
<dbReference type="PANTHER" id="PTHR43366">
    <property type="entry name" value="PYRUVATE SYNTHASE SUBUNIT PORC"/>
    <property type="match status" value="1"/>
</dbReference>
<dbReference type="EMBL" id="JAGVWC010000011">
    <property type="protein sequence ID" value="MBS3061879.1"/>
    <property type="molecule type" value="Genomic_DNA"/>
</dbReference>
<dbReference type="Pfam" id="PF01558">
    <property type="entry name" value="POR"/>
    <property type="match status" value="1"/>
</dbReference>
<dbReference type="PANTHER" id="PTHR43366:SF1">
    <property type="entry name" value="PYRUVATE SYNTHASE SUBUNIT PORC"/>
    <property type="match status" value="1"/>
</dbReference>
<comment type="catalytic activity">
    <reaction evidence="3">
        <text>2 oxidized [2Fe-2S]-[ferredoxin] + pyruvate + CoA = 2 reduced [2Fe-2S]-[ferredoxin] + acetyl-CoA + CO2 + H(+)</text>
        <dbReference type="Rhea" id="RHEA:12765"/>
        <dbReference type="Rhea" id="RHEA-COMP:10000"/>
        <dbReference type="Rhea" id="RHEA-COMP:10001"/>
        <dbReference type="ChEBI" id="CHEBI:15361"/>
        <dbReference type="ChEBI" id="CHEBI:15378"/>
        <dbReference type="ChEBI" id="CHEBI:16526"/>
        <dbReference type="ChEBI" id="CHEBI:33737"/>
        <dbReference type="ChEBI" id="CHEBI:33738"/>
        <dbReference type="ChEBI" id="CHEBI:57287"/>
        <dbReference type="ChEBI" id="CHEBI:57288"/>
        <dbReference type="EC" id="1.2.7.1"/>
    </reaction>
</comment>
<feature type="domain" description="Pyruvate/ketoisovalerate oxidoreductase catalytic" evidence="4">
    <location>
        <begin position="10"/>
        <end position="173"/>
    </location>
</feature>
<evidence type="ECO:0000256" key="3">
    <source>
        <dbReference type="ARBA" id="ARBA00049357"/>
    </source>
</evidence>
<evidence type="ECO:0000256" key="1">
    <source>
        <dbReference type="ARBA" id="ARBA00012822"/>
    </source>
</evidence>
<name>A0A8T4L8M9_9ARCH</name>
<gene>
    <name evidence="5" type="ORF">J4215_04840</name>
</gene>
<dbReference type="GO" id="GO:0019164">
    <property type="term" value="F:pyruvate synthase activity"/>
    <property type="evidence" value="ECO:0007669"/>
    <property type="project" value="UniProtKB-EC"/>
</dbReference>
<dbReference type="NCBIfam" id="TIGR02175">
    <property type="entry name" value="PorC_KorC"/>
    <property type="match status" value="1"/>
</dbReference>
<evidence type="ECO:0000259" key="4">
    <source>
        <dbReference type="Pfam" id="PF01558"/>
    </source>
</evidence>
<dbReference type="Gene3D" id="3.40.920.10">
    <property type="entry name" value="Pyruvate-ferredoxin oxidoreductase, PFOR, domain III"/>
    <property type="match status" value="1"/>
</dbReference>
<evidence type="ECO:0000313" key="6">
    <source>
        <dbReference type="Proteomes" id="UP000675968"/>
    </source>
</evidence>
<sequence length="179" mass="19389">MIEIRFHGRAGQGIVTAADLLAQAAAMEGKFTQSMPVFGSEKRGPPVASFCRIDDKPIHLREEIRHPDIVVVAEPSVMEEVKVEGGLKNNGLIIVNSVRTANQLGLHAKKIIVFNGTSLAVKHLGKPITNTVMLGTLIKITGLVKLASIHKAVQQKFPPALAEQNIKIIDEAYNAVERS</sequence>
<comment type="caution">
    <text evidence="5">The sequence shown here is derived from an EMBL/GenBank/DDBJ whole genome shotgun (WGS) entry which is preliminary data.</text>
</comment>
<dbReference type="SUPFAM" id="SSF53323">
    <property type="entry name" value="Pyruvate-ferredoxin oxidoreductase, PFOR, domain III"/>
    <property type="match status" value="1"/>
</dbReference>
<proteinExistence type="predicted"/>
<evidence type="ECO:0000256" key="2">
    <source>
        <dbReference type="ARBA" id="ARBA00023002"/>
    </source>
</evidence>
<reference evidence="5" key="1">
    <citation type="submission" date="2021-03" db="EMBL/GenBank/DDBJ databases">
        <authorList>
            <person name="Jaffe A."/>
        </authorList>
    </citation>
    <scope>NUCLEOTIDE SEQUENCE</scope>
    <source>
        <strain evidence="5">RIFCSPLOWO2_01_FULL_AR10_48_17</strain>
    </source>
</reference>
<protein>
    <recommendedName>
        <fullName evidence="1">pyruvate synthase</fullName>
        <ecNumber evidence="1">1.2.7.1</ecNumber>
    </recommendedName>
</protein>
<keyword evidence="2" id="KW-0560">Oxidoreductase</keyword>
<dbReference type="InterPro" id="IPR019752">
    <property type="entry name" value="Pyrv/ketoisovalerate_OxRed_cat"/>
</dbReference>
<evidence type="ECO:0000313" key="5">
    <source>
        <dbReference type="EMBL" id="MBS3061879.1"/>
    </source>
</evidence>
<reference evidence="5" key="2">
    <citation type="submission" date="2021-05" db="EMBL/GenBank/DDBJ databases">
        <title>Protein family content uncovers lineage relationships and bacterial pathway maintenance mechanisms in DPANN archaea.</title>
        <authorList>
            <person name="Castelle C.J."/>
            <person name="Meheust R."/>
            <person name="Jaffe A.L."/>
            <person name="Seitz K."/>
            <person name="Gong X."/>
            <person name="Baker B.J."/>
            <person name="Banfield J.F."/>
        </authorList>
    </citation>
    <scope>NUCLEOTIDE SEQUENCE</scope>
    <source>
        <strain evidence="5">RIFCSPLOWO2_01_FULL_AR10_48_17</strain>
    </source>
</reference>
<dbReference type="InterPro" id="IPR051626">
    <property type="entry name" value="Oxidoreductase_gamma_subunit"/>
</dbReference>
<accession>A0A8T4L8M9</accession>
<dbReference type="AlphaFoldDB" id="A0A8T4L8M9"/>
<dbReference type="InterPro" id="IPR011894">
    <property type="entry name" value="PorC_KorC"/>
</dbReference>
<dbReference type="InterPro" id="IPR002869">
    <property type="entry name" value="Pyrv_flavodox_OxRed_cen"/>
</dbReference>
<organism evidence="5 6">
    <name type="scientific">Candidatus Iainarchaeum sp</name>
    <dbReference type="NCBI Taxonomy" id="3101447"/>
    <lineage>
        <taxon>Archaea</taxon>
        <taxon>Candidatus Iainarchaeota</taxon>
        <taxon>Candidatus Iainarchaeia</taxon>
        <taxon>Candidatus Iainarchaeales</taxon>
        <taxon>Candidatus Iainarchaeaceae</taxon>
        <taxon>Candidatus Iainarchaeum</taxon>
    </lineage>
</organism>